<feature type="transmembrane region" description="Helical" evidence="6">
    <location>
        <begin position="340"/>
        <end position="361"/>
    </location>
</feature>
<dbReference type="Gene3D" id="1.20.1740.10">
    <property type="entry name" value="Amino acid/polyamine transporter I"/>
    <property type="match status" value="1"/>
</dbReference>
<evidence type="ECO:0008006" key="9">
    <source>
        <dbReference type="Google" id="ProtNLM"/>
    </source>
</evidence>
<dbReference type="PANTHER" id="PTHR45649:SF2">
    <property type="entry name" value="ACID PERMEASE, PUTATIVE-RELATED"/>
    <property type="match status" value="1"/>
</dbReference>
<evidence type="ECO:0000256" key="5">
    <source>
        <dbReference type="ARBA" id="ARBA00023136"/>
    </source>
</evidence>
<feature type="transmembrane region" description="Helical" evidence="6">
    <location>
        <begin position="179"/>
        <end position="198"/>
    </location>
</feature>
<keyword evidence="4 6" id="KW-1133">Transmembrane helix</keyword>
<evidence type="ECO:0000256" key="1">
    <source>
        <dbReference type="ARBA" id="ARBA00004141"/>
    </source>
</evidence>
<evidence type="ECO:0000256" key="6">
    <source>
        <dbReference type="SAM" id="Phobius"/>
    </source>
</evidence>
<evidence type="ECO:0000313" key="8">
    <source>
        <dbReference type="Proteomes" id="UP000054342"/>
    </source>
</evidence>
<feature type="transmembrane region" description="Helical" evidence="6">
    <location>
        <begin position="134"/>
        <end position="159"/>
    </location>
</feature>
<dbReference type="GO" id="GO:0022857">
    <property type="term" value="F:transmembrane transporter activity"/>
    <property type="evidence" value="ECO:0007669"/>
    <property type="project" value="InterPro"/>
</dbReference>
<gene>
    <name evidence="7" type="ORF">PV05_01365</name>
</gene>
<evidence type="ECO:0000256" key="4">
    <source>
        <dbReference type="ARBA" id="ARBA00022989"/>
    </source>
</evidence>
<dbReference type="Pfam" id="PF13520">
    <property type="entry name" value="AA_permease_2"/>
    <property type="match status" value="1"/>
</dbReference>
<organism evidence="7 8">
    <name type="scientific">Exophiala xenobiotica</name>
    <dbReference type="NCBI Taxonomy" id="348802"/>
    <lineage>
        <taxon>Eukaryota</taxon>
        <taxon>Fungi</taxon>
        <taxon>Dikarya</taxon>
        <taxon>Ascomycota</taxon>
        <taxon>Pezizomycotina</taxon>
        <taxon>Eurotiomycetes</taxon>
        <taxon>Chaetothyriomycetidae</taxon>
        <taxon>Chaetothyriales</taxon>
        <taxon>Herpotrichiellaceae</taxon>
        <taxon>Exophiala</taxon>
    </lineage>
</organism>
<dbReference type="PANTHER" id="PTHR45649">
    <property type="entry name" value="AMINO-ACID PERMEASE BAT1"/>
    <property type="match status" value="1"/>
</dbReference>
<feature type="transmembrane region" description="Helical" evidence="6">
    <location>
        <begin position="52"/>
        <end position="69"/>
    </location>
</feature>
<feature type="transmembrane region" description="Helical" evidence="6">
    <location>
        <begin position="247"/>
        <end position="267"/>
    </location>
</feature>
<dbReference type="OrthoDB" id="4117430at2759"/>
<feature type="transmembrane region" description="Helical" evidence="6">
    <location>
        <begin position="89"/>
        <end position="113"/>
    </location>
</feature>
<evidence type="ECO:0000256" key="2">
    <source>
        <dbReference type="ARBA" id="ARBA00022448"/>
    </source>
</evidence>
<dbReference type="Proteomes" id="UP000054342">
    <property type="component" value="Unassembled WGS sequence"/>
</dbReference>
<evidence type="ECO:0000313" key="7">
    <source>
        <dbReference type="EMBL" id="KIW61212.1"/>
    </source>
</evidence>
<name>A0A0D2DFY6_9EURO</name>
<feature type="transmembrane region" description="Helical" evidence="6">
    <location>
        <begin position="491"/>
        <end position="510"/>
    </location>
</feature>
<evidence type="ECO:0000256" key="3">
    <source>
        <dbReference type="ARBA" id="ARBA00022692"/>
    </source>
</evidence>
<dbReference type="InterPro" id="IPR002293">
    <property type="entry name" value="AA/rel_permease1"/>
</dbReference>
<dbReference type="AlphaFoldDB" id="A0A0D2DFY6"/>
<proteinExistence type="predicted"/>
<keyword evidence="3 6" id="KW-0812">Transmembrane</keyword>
<dbReference type="STRING" id="348802.A0A0D2DFY6"/>
<dbReference type="RefSeq" id="XP_013321797.1">
    <property type="nucleotide sequence ID" value="XM_013466343.1"/>
</dbReference>
<accession>A0A0D2DFY6</accession>
<feature type="transmembrane region" description="Helical" evidence="6">
    <location>
        <begin position="288"/>
        <end position="309"/>
    </location>
</feature>
<keyword evidence="2" id="KW-0813">Transport</keyword>
<feature type="transmembrane region" description="Helical" evidence="6">
    <location>
        <begin position="460"/>
        <end position="479"/>
    </location>
</feature>
<dbReference type="GO" id="GO:0016020">
    <property type="term" value="C:membrane"/>
    <property type="evidence" value="ECO:0007669"/>
    <property type="project" value="UniProtKB-SubCell"/>
</dbReference>
<dbReference type="EMBL" id="KN847317">
    <property type="protein sequence ID" value="KIW61212.1"/>
    <property type="molecule type" value="Genomic_DNA"/>
</dbReference>
<keyword evidence="8" id="KW-1185">Reference proteome</keyword>
<sequence>MNYSTEMDKSAGYNVDPDLEYNDEVVLGEKTGTVADKRDMARLGKEQLFKRNFGFVTIFGFALIIMSTWETILSTVAFGLGNGGPGGLIWTFLAAWSGFLLVGISMAEMASMAPTSGGQYHWVSEFAPPRVQRLLSYFIGWLGVLGYQVGTTIGAYVAGTLIQGLIILNYPDTYQPQRWHGTLMAMGISVCVALFNIFLAKHLPLVEGIILVLHLAGFFAIMVPLWVMAPRTPSSQVWTSFQDGGSWGSIGVACLVGMITNAGALVGGDAAAHMAEELKNASKMLPRAMIWTIVVNGALGFLMLVTFLYTLGDLGEDLASATGYPVIQVFYTATGSKGGASGLTCLLIILNICGNLTTMAGSSRQLFSFARDKGVPFNNWVSRVPAGYDVPVVAIMVSATWACVFHCIYIGSALAFNIIMSIGTVALLTSYMVSIGTVTLRRLRGQPLLPSKMNLGKAGLPINIASLCFCAVVYVFAFFPPIPNPPAASMNWAIAVYGGVLLLALTYFIFRARHAYVGPVAIVRKTA</sequence>
<feature type="transmembrane region" description="Helical" evidence="6">
    <location>
        <begin position="392"/>
        <end position="412"/>
    </location>
</feature>
<protein>
    <recommendedName>
        <fullName evidence="9">Amino acid permease/ SLC12A domain-containing protein</fullName>
    </recommendedName>
</protein>
<feature type="transmembrane region" description="Helical" evidence="6">
    <location>
        <begin position="205"/>
        <end position="227"/>
    </location>
</feature>
<dbReference type="GeneID" id="25323273"/>
<reference evidence="7 8" key="1">
    <citation type="submission" date="2015-01" db="EMBL/GenBank/DDBJ databases">
        <title>The Genome Sequence of Exophiala xenobiotica CBS118157.</title>
        <authorList>
            <consortium name="The Broad Institute Genomics Platform"/>
            <person name="Cuomo C."/>
            <person name="de Hoog S."/>
            <person name="Gorbushina A."/>
            <person name="Stielow B."/>
            <person name="Teixiera M."/>
            <person name="Abouelleil A."/>
            <person name="Chapman S.B."/>
            <person name="Priest M."/>
            <person name="Young S.K."/>
            <person name="Wortman J."/>
            <person name="Nusbaum C."/>
            <person name="Birren B."/>
        </authorList>
    </citation>
    <scope>NUCLEOTIDE SEQUENCE [LARGE SCALE GENOMIC DNA]</scope>
    <source>
        <strain evidence="7 8">CBS 118157</strain>
    </source>
</reference>
<dbReference type="PIRSF" id="PIRSF006060">
    <property type="entry name" value="AA_transporter"/>
    <property type="match status" value="1"/>
</dbReference>
<keyword evidence="5 6" id="KW-0472">Membrane</keyword>
<comment type="subcellular location">
    <subcellularLocation>
        <location evidence="1">Membrane</location>
        <topology evidence="1">Multi-pass membrane protein</topology>
    </subcellularLocation>
</comment>
<feature type="transmembrane region" description="Helical" evidence="6">
    <location>
        <begin position="418"/>
        <end position="440"/>
    </location>
</feature>